<proteinExistence type="predicted"/>
<dbReference type="EMBL" id="CAQK01000043">
    <property type="protein sequence ID" value="CCQ48931.1"/>
    <property type="molecule type" value="Genomic_DNA"/>
</dbReference>
<evidence type="ECO:0000313" key="2">
    <source>
        <dbReference type="Proteomes" id="UP000018348"/>
    </source>
</evidence>
<name>T2I6U1_CROWT</name>
<dbReference type="AlphaFoldDB" id="T2I6U1"/>
<dbReference type="Proteomes" id="UP000018348">
    <property type="component" value="Unassembled WGS sequence"/>
</dbReference>
<comment type="caution">
    <text evidence="1">The sequence shown here is derived from an EMBL/GenBank/DDBJ whole genome shotgun (WGS) entry which is preliminary data.</text>
</comment>
<gene>
    <name evidence="1" type="ORF">CWATWH8502_1665</name>
</gene>
<accession>T2I6U1</accession>
<evidence type="ECO:0008006" key="3">
    <source>
        <dbReference type="Google" id="ProtNLM"/>
    </source>
</evidence>
<sequence length="61" mass="6869">MVNIWGKTRGDFGIHFDANAPGSAGCVVIRNKPAWEAFQQMMKNYELAGLKTVPLIVEYQR</sequence>
<evidence type="ECO:0000313" key="1">
    <source>
        <dbReference type="EMBL" id="CCQ48931.1"/>
    </source>
</evidence>
<reference evidence="1 2" key="2">
    <citation type="submission" date="2013-09" db="EMBL/GenBank/DDBJ databases">
        <title>Whole genome comparison of six Crocosphaera watsonii strains with differing phenotypes.</title>
        <authorList>
            <person name="Bench S.R."/>
            <person name="Heller P."/>
            <person name="Frank I."/>
            <person name="Arciniega M."/>
            <person name="Shilova I.N."/>
            <person name="Zehr J.P."/>
        </authorList>
    </citation>
    <scope>NUCLEOTIDE SEQUENCE [LARGE SCALE GENOMIC DNA]</scope>
    <source>
        <strain evidence="1 2">WH 8502</strain>
    </source>
</reference>
<organism evidence="1 2">
    <name type="scientific">Crocosphaera watsonii WH 8502</name>
    <dbReference type="NCBI Taxonomy" id="423474"/>
    <lineage>
        <taxon>Bacteria</taxon>
        <taxon>Bacillati</taxon>
        <taxon>Cyanobacteriota</taxon>
        <taxon>Cyanophyceae</taxon>
        <taxon>Oscillatoriophycideae</taxon>
        <taxon>Chroococcales</taxon>
        <taxon>Aphanothecaceae</taxon>
        <taxon>Crocosphaera</taxon>
    </lineage>
</organism>
<reference evidence="1 2" key="1">
    <citation type="submission" date="2013-01" db="EMBL/GenBank/DDBJ databases">
        <authorList>
            <person name="Bench S."/>
        </authorList>
    </citation>
    <scope>NUCLEOTIDE SEQUENCE [LARGE SCALE GENOMIC DNA]</scope>
    <source>
        <strain evidence="1 2">WH 8502</strain>
    </source>
</reference>
<protein>
    <recommendedName>
        <fullName evidence="3">YkuD domain-containing protein</fullName>
    </recommendedName>
</protein>